<dbReference type="InterPro" id="IPR057754">
    <property type="entry name" value="PI4-kinase_beta/PIK1_cat"/>
</dbReference>
<dbReference type="InterPro" id="IPR015433">
    <property type="entry name" value="PI3/4_kinase"/>
</dbReference>
<dbReference type="PROSITE" id="PS50290">
    <property type="entry name" value="PI3_4_KINASE_3"/>
    <property type="match status" value="1"/>
</dbReference>
<dbReference type="InterPro" id="IPR036940">
    <property type="entry name" value="PI3/4_kinase_cat_sf"/>
</dbReference>
<protein>
    <recommendedName>
        <fullName evidence="2">1-phosphatidylinositol 4-kinase</fullName>
        <ecNumber evidence="2">2.7.1.67</ecNumber>
    </recommendedName>
</protein>
<dbReference type="PROSITE" id="PS00915">
    <property type="entry name" value="PI3_4_KINASE_1"/>
    <property type="match status" value="1"/>
</dbReference>
<comment type="caution">
    <text evidence="7">The sequence shown here is derived from an EMBL/GenBank/DDBJ whole genome shotgun (WGS) entry which is preliminary data.</text>
</comment>
<keyword evidence="3" id="KW-0808">Transferase</keyword>
<feature type="region of interest" description="Disordered" evidence="5">
    <location>
        <begin position="222"/>
        <end position="259"/>
    </location>
</feature>
<dbReference type="Gene3D" id="1.10.1070.11">
    <property type="entry name" value="Phosphatidylinositol 3-/4-kinase, catalytic domain"/>
    <property type="match status" value="1"/>
</dbReference>
<dbReference type="PANTHER" id="PTHR10048">
    <property type="entry name" value="PHOSPHATIDYLINOSITOL KINASE"/>
    <property type="match status" value="1"/>
</dbReference>
<dbReference type="FunFam" id="1.10.1070.11:FF:000016">
    <property type="entry name" value="PIK1p Phosphatidylinositol 4-kinase"/>
    <property type="match status" value="1"/>
</dbReference>
<evidence type="ECO:0000313" key="8">
    <source>
        <dbReference type="Proteomes" id="UP000530660"/>
    </source>
</evidence>
<feature type="compositionally biased region" description="Basic and acidic residues" evidence="5">
    <location>
        <begin position="340"/>
        <end position="352"/>
    </location>
</feature>
<dbReference type="InterPro" id="IPR018936">
    <property type="entry name" value="PI3/4_kinase_CS"/>
</dbReference>
<dbReference type="Proteomes" id="UP000530660">
    <property type="component" value="Unassembled WGS sequence"/>
</dbReference>
<dbReference type="SUPFAM" id="SSF56112">
    <property type="entry name" value="Protein kinase-like (PK-like)"/>
    <property type="match status" value="1"/>
</dbReference>
<dbReference type="Pfam" id="PF00454">
    <property type="entry name" value="PI3_PI4_kinase"/>
    <property type="match status" value="1"/>
</dbReference>
<evidence type="ECO:0000256" key="2">
    <source>
        <dbReference type="ARBA" id="ARBA00012169"/>
    </source>
</evidence>
<dbReference type="OrthoDB" id="10264149at2759"/>
<evidence type="ECO:0000256" key="3">
    <source>
        <dbReference type="ARBA" id="ARBA00022679"/>
    </source>
</evidence>
<feature type="domain" description="PI3K/PI4K catalytic" evidence="6">
    <location>
        <begin position="448"/>
        <end position="714"/>
    </location>
</feature>
<dbReference type="GO" id="GO:0046854">
    <property type="term" value="P:phosphatidylinositol phosphate biosynthetic process"/>
    <property type="evidence" value="ECO:0007669"/>
    <property type="project" value="InterPro"/>
</dbReference>
<dbReference type="EMBL" id="VWRR01000011">
    <property type="protein sequence ID" value="KAF6002176.1"/>
    <property type="molecule type" value="Genomic_DNA"/>
</dbReference>
<proteinExistence type="predicted"/>
<accession>A0A7J7IGD6</accession>
<dbReference type="GO" id="GO:0016020">
    <property type="term" value="C:membrane"/>
    <property type="evidence" value="ECO:0007669"/>
    <property type="project" value="TreeGrafter"/>
</dbReference>
<evidence type="ECO:0000256" key="5">
    <source>
        <dbReference type="SAM" id="MobiDB-lite"/>
    </source>
</evidence>
<name>A0A7J7IGD6_9RHOD</name>
<gene>
    <name evidence="7" type="primary">PI4KB_2</name>
    <name evidence="7" type="ORF">F1559_001882</name>
</gene>
<evidence type="ECO:0000259" key="6">
    <source>
        <dbReference type="PROSITE" id="PS50290"/>
    </source>
</evidence>
<dbReference type="GO" id="GO:0048015">
    <property type="term" value="P:phosphatidylinositol-mediated signaling"/>
    <property type="evidence" value="ECO:0007669"/>
    <property type="project" value="TreeGrafter"/>
</dbReference>
<dbReference type="AlphaFoldDB" id="A0A7J7IGD6"/>
<evidence type="ECO:0000256" key="4">
    <source>
        <dbReference type="ARBA" id="ARBA00022777"/>
    </source>
</evidence>
<keyword evidence="4 7" id="KW-0418">Kinase</keyword>
<keyword evidence="8" id="KW-1185">Reference proteome</keyword>
<dbReference type="PANTHER" id="PTHR10048:SF22">
    <property type="entry name" value="PHOSPHATIDYLINOSITOL 4-KINASE BETA"/>
    <property type="match status" value="1"/>
</dbReference>
<dbReference type="Gene3D" id="3.30.1010.10">
    <property type="entry name" value="Phosphatidylinositol 3-kinase Catalytic Subunit, Chain A, domain 4"/>
    <property type="match status" value="1"/>
</dbReference>
<sequence length="729" mass="82336">MIRRVRCRQTLLLRNGHHRHWIIQGYSQRSKSVLTTSTTCCTFFARWCACHSSYGRSRQPNGSGCFDRDWTTSLDSFIDASLALKVGQRVSGAQELNVTAEQVAPHCPRAALRSIHLPLSRSNESVLRLLRIAAGECTILSSKDRVPYMVFAEVLETNMKCSDRNVFCHHLASDDRLREMEALLYTASPARAILPDEVNFEPVEVVRLDEIVSGRKEWRERFPSVDGDSESSDSEQENTTDVKDWSVSGSPSRPPAYAAPSRLLPRYAHRLPAGLGSGSITCYSDLLDASSALFKRSRSLSSETVRRLQFSARGTEASNRGSRQTEQDGKGAGDSSEMVASKKGEQVSNETVHRRLDPRALQRRLVLEAIEEKMHEKHGGSLPRTGDRYHPARQSQRQVVRGSGFVHSAPHVPRGVNFRERMGAHQDEDSERKAREATLLAVYGEMWEWKEARVRVSSPFGHLPTWRLASFIVKAGDDLRQEQLAVQLIDQMLRIFEEESLPLWLRPFTIVCIGNNAGLVETIPDAVSVHSLKKRTPNFISLREYFERAYGAPGTSAFTKAVRNFTESMAGYSLATYLFQVRDRHNGNIMLAASGHVIHIDFGFMLGNSPGSIRFEAAPFKLSPEYLEVMGDIHSKAFHYFRELFVSGFLACRKHYEKLMTLIEIMLEGTRLPCMAGGMAVVDGLRQRLMLSLPERECIRAVLDLIDESIDNWRTRQYDRFQFYSNGIL</sequence>
<comment type="catalytic activity">
    <reaction evidence="1">
        <text>a 1,2-diacyl-sn-glycero-3-phospho-(1D-myo-inositol) + ATP = a 1,2-diacyl-sn-glycero-3-phospho-(1D-myo-inositol 4-phosphate) + ADP + H(+)</text>
        <dbReference type="Rhea" id="RHEA:19877"/>
        <dbReference type="ChEBI" id="CHEBI:15378"/>
        <dbReference type="ChEBI" id="CHEBI:30616"/>
        <dbReference type="ChEBI" id="CHEBI:57880"/>
        <dbReference type="ChEBI" id="CHEBI:58178"/>
        <dbReference type="ChEBI" id="CHEBI:456216"/>
        <dbReference type="EC" id="2.7.1.67"/>
    </reaction>
</comment>
<dbReference type="InterPro" id="IPR000403">
    <property type="entry name" value="PI3/4_kinase_cat_dom"/>
</dbReference>
<feature type="region of interest" description="Disordered" evidence="5">
    <location>
        <begin position="311"/>
        <end position="352"/>
    </location>
</feature>
<feature type="compositionally biased region" description="Acidic residues" evidence="5">
    <location>
        <begin position="227"/>
        <end position="238"/>
    </location>
</feature>
<dbReference type="EC" id="2.7.1.67" evidence="2"/>
<dbReference type="GO" id="GO:0005737">
    <property type="term" value="C:cytoplasm"/>
    <property type="evidence" value="ECO:0007669"/>
    <property type="project" value="TreeGrafter"/>
</dbReference>
<dbReference type="SMART" id="SM00146">
    <property type="entry name" value="PI3Kc"/>
    <property type="match status" value="1"/>
</dbReference>
<organism evidence="7 8">
    <name type="scientific">Cyanidiococcus yangmingshanensis</name>
    <dbReference type="NCBI Taxonomy" id="2690220"/>
    <lineage>
        <taxon>Eukaryota</taxon>
        <taxon>Rhodophyta</taxon>
        <taxon>Bangiophyceae</taxon>
        <taxon>Cyanidiales</taxon>
        <taxon>Cyanidiaceae</taxon>
        <taxon>Cyanidiococcus</taxon>
    </lineage>
</organism>
<reference evidence="7 8" key="1">
    <citation type="journal article" date="2020" name="J. Phycol.">
        <title>Comparative genome analysis reveals Cyanidiococcus gen. nov., a new extremophilic red algal genus sister to Cyanidioschyzon (Cyanidioschyzonaceae, Rhodophyta).</title>
        <authorList>
            <person name="Liu S.-L."/>
            <person name="Chiang Y.-R."/>
            <person name="Yoon H.S."/>
            <person name="Fu H.-Y."/>
        </authorList>
    </citation>
    <scope>NUCLEOTIDE SEQUENCE [LARGE SCALE GENOMIC DNA]</scope>
    <source>
        <strain evidence="7 8">THAL066</strain>
    </source>
</reference>
<evidence type="ECO:0000313" key="7">
    <source>
        <dbReference type="EMBL" id="KAF6002176.1"/>
    </source>
</evidence>
<dbReference type="GO" id="GO:0004430">
    <property type="term" value="F:1-phosphatidylinositol 4-kinase activity"/>
    <property type="evidence" value="ECO:0007669"/>
    <property type="project" value="UniProtKB-EC"/>
</dbReference>
<evidence type="ECO:0000256" key="1">
    <source>
        <dbReference type="ARBA" id="ARBA00001686"/>
    </source>
</evidence>
<dbReference type="CDD" id="cd05168">
    <property type="entry name" value="PI4Kc_III_beta"/>
    <property type="match status" value="1"/>
</dbReference>
<dbReference type="InterPro" id="IPR011009">
    <property type="entry name" value="Kinase-like_dom_sf"/>
</dbReference>